<keyword evidence="4" id="KW-1185">Reference proteome</keyword>
<organism evidence="3 4">
    <name type="scientific">Isosphaera pallida (strain ATCC 43644 / DSM 9630 / IS1B)</name>
    <dbReference type="NCBI Taxonomy" id="575540"/>
    <lineage>
        <taxon>Bacteria</taxon>
        <taxon>Pseudomonadati</taxon>
        <taxon>Planctomycetota</taxon>
        <taxon>Planctomycetia</taxon>
        <taxon>Isosphaerales</taxon>
        <taxon>Isosphaeraceae</taxon>
        <taxon>Isosphaera</taxon>
    </lineage>
</organism>
<proteinExistence type="predicted"/>
<dbReference type="AlphaFoldDB" id="E8R2G9"/>
<feature type="transmembrane region" description="Helical" evidence="2">
    <location>
        <begin position="87"/>
        <end position="105"/>
    </location>
</feature>
<dbReference type="OrthoDB" id="275253at2"/>
<name>E8R2G9_ISOPI</name>
<gene>
    <name evidence="3" type="ordered locus">Isop_0864</name>
</gene>
<accession>E8R2G9</accession>
<reference key="1">
    <citation type="submission" date="2010-11" db="EMBL/GenBank/DDBJ databases">
        <title>The complete sequence of chromosome of Isophaera pallida ATCC 43644.</title>
        <authorList>
            <consortium name="US DOE Joint Genome Institute (JGI-PGF)"/>
            <person name="Lucas S."/>
            <person name="Copeland A."/>
            <person name="Lapidus A."/>
            <person name="Bruce D."/>
            <person name="Goodwin L."/>
            <person name="Pitluck S."/>
            <person name="Kyrpides N."/>
            <person name="Mavromatis K."/>
            <person name="Pagani I."/>
            <person name="Ivanova N."/>
            <person name="Saunders E."/>
            <person name="Brettin T."/>
            <person name="Detter J.C."/>
            <person name="Han C."/>
            <person name="Tapia R."/>
            <person name="Land M."/>
            <person name="Hauser L."/>
            <person name="Markowitz V."/>
            <person name="Cheng J.-F."/>
            <person name="Hugenholtz P."/>
            <person name="Woyke T."/>
            <person name="Wu D."/>
            <person name="Eisen J.A."/>
        </authorList>
    </citation>
    <scope>NUCLEOTIDE SEQUENCE</scope>
    <source>
        <strain>ATCC 43644</strain>
    </source>
</reference>
<feature type="region of interest" description="Disordered" evidence="1">
    <location>
        <begin position="1"/>
        <end position="28"/>
    </location>
</feature>
<dbReference type="eggNOG" id="ENOG502ZI6Q">
    <property type="taxonomic scope" value="Bacteria"/>
</dbReference>
<evidence type="ECO:0000256" key="1">
    <source>
        <dbReference type="SAM" id="MobiDB-lite"/>
    </source>
</evidence>
<protein>
    <submittedName>
        <fullName evidence="3">Uncharacterized protein</fullName>
    </submittedName>
</protein>
<dbReference type="KEGG" id="ipa:Isop_0864"/>
<dbReference type="Proteomes" id="UP000008631">
    <property type="component" value="Chromosome"/>
</dbReference>
<keyword evidence="2" id="KW-1133">Transmembrane helix</keyword>
<feature type="compositionally biased region" description="Polar residues" evidence="1">
    <location>
        <begin position="1"/>
        <end position="12"/>
    </location>
</feature>
<dbReference type="HOGENOM" id="CLU_841384_0_0_0"/>
<feature type="transmembrane region" description="Helical" evidence="2">
    <location>
        <begin position="261"/>
        <end position="287"/>
    </location>
</feature>
<feature type="transmembrane region" description="Helical" evidence="2">
    <location>
        <begin position="223"/>
        <end position="241"/>
    </location>
</feature>
<evidence type="ECO:0000313" key="3">
    <source>
        <dbReference type="EMBL" id="ADV61454.1"/>
    </source>
</evidence>
<sequence>MSFQRPTPSMTMSSPFTDDSPFDDDSNAPQRALRRSYQITAWGFRLLVIALSLVMVDSFLFLLVIIVDLPGLRPALIALLENPVWRWSMSVGILVGSVGGMLMMPNRWTQTSWNRKAIPLAFLGILDVLLWLQDHAGVLGIEPLLPQDYAWSLSQFGAFSGWIELALIAGLALEVVEHHHAEPGSTDRWDTEAQAQLALLPVEDWIAGYRLVGGPSALGASRLPWGLAVLGLGLWLVLFVGRVDWNAGFPFQPRPIRDEVLILIFLAQSLLLLLIASFVNLLCVAAARRCNFEIDRTAPSQLHSSSLEKVEVQDLAKPRNDAFSSFAPLG</sequence>
<evidence type="ECO:0000256" key="2">
    <source>
        <dbReference type="SAM" id="Phobius"/>
    </source>
</evidence>
<keyword evidence="2" id="KW-0472">Membrane</keyword>
<reference evidence="3 4" key="2">
    <citation type="journal article" date="2011" name="Stand. Genomic Sci.">
        <title>Complete genome sequence of Isosphaera pallida type strain (IS1B).</title>
        <authorList>
            <consortium name="US DOE Joint Genome Institute (JGI-PGF)"/>
            <person name="Goker M."/>
            <person name="Cleland D."/>
            <person name="Saunders E."/>
            <person name="Lapidus A."/>
            <person name="Nolan M."/>
            <person name="Lucas S."/>
            <person name="Hammon N."/>
            <person name="Deshpande S."/>
            <person name="Cheng J.F."/>
            <person name="Tapia R."/>
            <person name="Han C."/>
            <person name="Goodwin L."/>
            <person name="Pitluck S."/>
            <person name="Liolios K."/>
            <person name="Pagani I."/>
            <person name="Ivanova N."/>
            <person name="Mavromatis K."/>
            <person name="Pati A."/>
            <person name="Chen A."/>
            <person name="Palaniappan K."/>
            <person name="Land M."/>
            <person name="Hauser L."/>
            <person name="Chang Y.J."/>
            <person name="Jeffries C.D."/>
            <person name="Detter J.C."/>
            <person name="Beck B."/>
            <person name="Woyke T."/>
            <person name="Bristow J."/>
            <person name="Eisen J.A."/>
            <person name="Markowitz V."/>
            <person name="Hugenholtz P."/>
            <person name="Kyrpides N.C."/>
            <person name="Klenk H.P."/>
        </authorList>
    </citation>
    <scope>NUCLEOTIDE SEQUENCE [LARGE SCALE GENOMIC DNA]</scope>
    <source>
        <strain evidence="4">ATCC 43644 / DSM 9630 / IS1B</strain>
    </source>
</reference>
<dbReference type="EMBL" id="CP002353">
    <property type="protein sequence ID" value="ADV61454.1"/>
    <property type="molecule type" value="Genomic_DNA"/>
</dbReference>
<keyword evidence="2" id="KW-0812">Transmembrane</keyword>
<dbReference type="RefSeq" id="WP_013563743.1">
    <property type="nucleotide sequence ID" value="NC_014962.1"/>
</dbReference>
<dbReference type="InParanoid" id="E8R2G9"/>
<feature type="transmembrane region" description="Helical" evidence="2">
    <location>
        <begin position="44"/>
        <end position="67"/>
    </location>
</feature>
<evidence type="ECO:0000313" key="4">
    <source>
        <dbReference type="Proteomes" id="UP000008631"/>
    </source>
</evidence>